<evidence type="ECO:0008006" key="7">
    <source>
        <dbReference type="Google" id="ProtNLM"/>
    </source>
</evidence>
<evidence type="ECO:0000256" key="2">
    <source>
        <dbReference type="ARBA" id="ARBA00022737"/>
    </source>
</evidence>
<feature type="compositionally biased region" description="Polar residues" evidence="3">
    <location>
        <begin position="449"/>
        <end position="467"/>
    </location>
</feature>
<feature type="compositionally biased region" description="Basic and acidic residues" evidence="3">
    <location>
        <begin position="504"/>
        <end position="514"/>
    </location>
</feature>
<name>A0A197JLT7_9FUNG</name>
<dbReference type="AlphaFoldDB" id="A0A197JLT7"/>
<dbReference type="Gene3D" id="2.120.10.80">
    <property type="entry name" value="Kelch-type beta propeller"/>
    <property type="match status" value="1"/>
</dbReference>
<keyword evidence="6" id="KW-1185">Reference proteome</keyword>
<dbReference type="InterPro" id="IPR011043">
    <property type="entry name" value="Gal_Oxase/kelch_b-propeller"/>
</dbReference>
<keyword evidence="2" id="KW-0677">Repeat</keyword>
<protein>
    <recommendedName>
        <fullName evidence="7">Galactose oxidase</fullName>
    </recommendedName>
</protein>
<evidence type="ECO:0000256" key="3">
    <source>
        <dbReference type="SAM" id="MobiDB-lite"/>
    </source>
</evidence>
<keyword evidence="4" id="KW-0812">Transmembrane</keyword>
<dbReference type="Pfam" id="PF24681">
    <property type="entry name" value="Kelch_KLHDC2_KLHL20_DRC7"/>
    <property type="match status" value="1"/>
</dbReference>
<feature type="region of interest" description="Disordered" evidence="3">
    <location>
        <begin position="409"/>
        <end position="434"/>
    </location>
</feature>
<dbReference type="EMBL" id="KV442072">
    <property type="protein sequence ID" value="OAQ25933.1"/>
    <property type="molecule type" value="Genomic_DNA"/>
</dbReference>
<dbReference type="PANTHER" id="PTHR46228:SF2">
    <property type="entry name" value="KELCH REPEAT PROTEIN (AFU_ORTHOLOGUE AFUA_4G14350)"/>
    <property type="match status" value="1"/>
</dbReference>
<feature type="compositionally biased region" description="Gly residues" evidence="3">
    <location>
        <begin position="328"/>
        <end position="360"/>
    </location>
</feature>
<feature type="transmembrane region" description="Helical" evidence="4">
    <location>
        <begin position="381"/>
        <end position="402"/>
    </location>
</feature>
<feature type="compositionally biased region" description="Low complexity" evidence="3">
    <location>
        <begin position="415"/>
        <end position="426"/>
    </location>
</feature>
<feature type="region of interest" description="Disordered" evidence="3">
    <location>
        <begin position="320"/>
        <end position="360"/>
    </location>
</feature>
<evidence type="ECO:0000256" key="1">
    <source>
        <dbReference type="ARBA" id="ARBA00022441"/>
    </source>
</evidence>
<feature type="region of interest" description="Disordered" evidence="3">
    <location>
        <begin position="446"/>
        <end position="514"/>
    </location>
</feature>
<keyword evidence="4" id="KW-0472">Membrane</keyword>
<accession>A0A197JLT7</accession>
<dbReference type="InterPro" id="IPR015915">
    <property type="entry name" value="Kelch-typ_b-propeller"/>
</dbReference>
<evidence type="ECO:0000313" key="5">
    <source>
        <dbReference type="EMBL" id="OAQ25933.1"/>
    </source>
</evidence>
<dbReference type="OrthoDB" id="432528at2759"/>
<proteinExistence type="predicted"/>
<keyword evidence="1" id="KW-0880">Kelch repeat</keyword>
<reference evidence="5 6" key="1">
    <citation type="submission" date="2016-05" db="EMBL/GenBank/DDBJ databases">
        <title>Genome sequencing reveals origins of a unique bacterial endosymbiosis in the earliest lineages of terrestrial Fungi.</title>
        <authorList>
            <consortium name="DOE Joint Genome Institute"/>
            <person name="Uehling J."/>
            <person name="Gryganskyi A."/>
            <person name="Hameed K."/>
            <person name="Tschaplinski T."/>
            <person name="Misztal P."/>
            <person name="Wu S."/>
            <person name="Desiro A."/>
            <person name="Vande Pol N."/>
            <person name="Du Z.-Y."/>
            <person name="Zienkiewicz A."/>
            <person name="Zienkiewicz K."/>
            <person name="Morin E."/>
            <person name="Tisserant E."/>
            <person name="Splivallo R."/>
            <person name="Hainaut M."/>
            <person name="Henrissat B."/>
            <person name="Ohm R."/>
            <person name="Kuo A."/>
            <person name="Yan J."/>
            <person name="Lipzen A."/>
            <person name="Nolan M."/>
            <person name="Labutti K."/>
            <person name="Barry K."/>
            <person name="Goldstein A."/>
            <person name="Labbe J."/>
            <person name="Schadt C."/>
            <person name="Tuskan G."/>
            <person name="Grigoriev I."/>
            <person name="Martin F."/>
            <person name="Vilgalys R."/>
            <person name="Bonito G."/>
        </authorList>
    </citation>
    <scope>NUCLEOTIDE SEQUENCE [LARGE SCALE GENOMIC DNA]</scope>
    <source>
        <strain evidence="5 6">AG-77</strain>
    </source>
</reference>
<keyword evidence="4" id="KW-1133">Transmembrane helix</keyword>
<evidence type="ECO:0000256" key="4">
    <source>
        <dbReference type="SAM" id="Phobius"/>
    </source>
</evidence>
<gene>
    <name evidence="5" type="ORF">K457DRAFT_22609</name>
</gene>
<evidence type="ECO:0000313" key="6">
    <source>
        <dbReference type="Proteomes" id="UP000078512"/>
    </source>
</evidence>
<dbReference type="Proteomes" id="UP000078512">
    <property type="component" value="Unassembled WGS sequence"/>
</dbReference>
<dbReference type="SUPFAM" id="SSF50965">
    <property type="entry name" value="Galactose oxidase, central domain"/>
    <property type="match status" value="1"/>
</dbReference>
<organism evidence="5 6">
    <name type="scientific">Linnemannia elongata AG-77</name>
    <dbReference type="NCBI Taxonomy" id="1314771"/>
    <lineage>
        <taxon>Eukaryota</taxon>
        <taxon>Fungi</taxon>
        <taxon>Fungi incertae sedis</taxon>
        <taxon>Mucoromycota</taxon>
        <taxon>Mortierellomycotina</taxon>
        <taxon>Mortierellomycetes</taxon>
        <taxon>Mortierellales</taxon>
        <taxon>Mortierellaceae</taxon>
        <taxon>Linnemannia</taxon>
    </lineage>
</organism>
<sequence length="514" mass="53779">MASAQAPASTYGMAYTTIDESTLYIQGGIILPPPGGTAKIASQFYTLDLTQDWNATSPPWKALTPPTNVATTISSQSMTISPDRQTLTLWSVYPTVALNYSIADASWTRVPLTAGQVISGSGLHAATDPATGMVYIPGAGSLSTNYLVRYNYLTGLTTLINIPMALVPVLDSYSFVWCQARKSFLLFAGNVSNVNAFSEYSPSTGQWTQLITIGAAPSFRRRSCMVPAYNGTKMILFGGDGSGPSVASLSILDISTMTWITGKDAPDARSEMACAVAGDNFVVWGGYKEMLSADSVAVPTTPLIYNIKTGKWTEKFVRSTNSNKTDGAPGGLPGTGPGGGSGSGSGGGSTGGGVGPIVGGGSSIGSGEVVGGGGITTTSGAAIGGGVAVGVGVLAVIIFLFVQRRRQRSTKDFEMVSPSMSMIPSPAENRADRLGPASNEYYQSKFDNRQQQQEEPPEMSYNNEQYMPSNEPPGVSGSPPSYSASSRSRPAIPSYYEVTGIPGDPRELVRQLSR</sequence>
<dbReference type="PANTHER" id="PTHR46228">
    <property type="entry name" value="KELCH DOMAIN-CONTAINING PROTEIN"/>
    <property type="match status" value="1"/>
</dbReference>
<feature type="compositionally biased region" description="Low complexity" evidence="3">
    <location>
        <begin position="468"/>
        <end position="495"/>
    </location>
</feature>